<comment type="catalytic activity">
    <reaction evidence="7">
        <text>a 2'-deoxycytidine in DNA + S-adenosyl-L-methionine = an N(4)-methyl-2'-deoxycytidine in DNA + S-adenosyl-L-homocysteine + H(+)</text>
        <dbReference type="Rhea" id="RHEA:16857"/>
        <dbReference type="Rhea" id="RHEA-COMP:11369"/>
        <dbReference type="Rhea" id="RHEA-COMP:13674"/>
        <dbReference type="ChEBI" id="CHEBI:15378"/>
        <dbReference type="ChEBI" id="CHEBI:57856"/>
        <dbReference type="ChEBI" id="CHEBI:59789"/>
        <dbReference type="ChEBI" id="CHEBI:85452"/>
        <dbReference type="ChEBI" id="CHEBI:137933"/>
        <dbReference type="EC" id="2.1.1.113"/>
    </reaction>
</comment>
<dbReference type="PANTHER" id="PTHR13370:SF3">
    <property type="entry name" value="TRNA (GUANINE(10)-N2)-METHYLTRANSFERASE HOMOLOG"/>
    <property type="match status" value="1"/>
</dbReference>
<evidence type="ECO:0000313" key="12">
    <source>
        <dbReference type="Proteomes" id="UP000064967"/>
    </source>
</evidence>
<evidence type="ECO:0000259" key="10">
    <source>
        <dbReference type="Pfam" id="PF01555"/>
    </source>
</evidence>
<evidence type="ECO:0000256" key="9">
    <source>
        <dbReference type="SAM" id="MobiDB-lite"/>
    </source>
</evidence>
<keyword evidence="2 11" id="KW-0489">Methyltransferase</keyword>
<dbReference type="InterPro" id="IPR002941">
    <property type="entry name" value="DNA_methylase_N4/N6"/>
</dbReference>
<evidence type="ECO:0000256" key="7">
    <source>
        <dbReference type="ARBA" id="ARBA00049120"/>
    </source>
</evidence>
<feature type="domain" description="DNA methylase N-4/N-6" evidence="10">
    <location>
        <begin position="52"/>
        <end position="108"/>
    </location>
</feature>
<keyword evidence="6" id="KW-0238">DNA-binding</keyword>
<evidence type="ECO:0000256" key="3">
    <source>
        <dbReference type="ARBA" id="ARBA00022679"/>
    </source>
</evidence>
<keyword evidence="3" id="KW-0808">Transferase</keyword>
<dbReference type="GO" id="GO:0009007">
    <property type="term" value="F:site-specific DNA-methyltransferase (adenine-specific) activity"/>
    <property type="evidence" value="ECO:0007669"/>
    <property type="project" value="TreeGrafter"/>
</dbReference>
<keyword evidence="4" id="KW-0949">S-adenosyl-L-methionine</keyword>
<dbReference type="InterPro" id="IPR017985">
    <property type="entry name" value="MeTrfase_CN4_CS"/>
</dbReference>
<dbReference type="InterPro" id="IPR029063">
    <property type="entry name" value="SAM-dependent_MTases_sf"/>
</dbReference>
<gene>
    <name evidence="11" type="ORF">AKJ09_10405</name>
</gene>
<dbReference type="GO" id="GO:0008170">
    <property type="term" value="F:N-methyltransferase activity"/>
    <property type="evidence" value="ECO:0007669"/>
    <property type="project" value="InterPro"/>
</dbReference>
<name>A0A0K1QDL8_9BACT</name>
<dbReference type="SUPFAM" id="SSF53335">
    <property type="entry name" value="S-adenosyl-L-methionine-dependent methyltransferases"/>
    <property type="match status" value="1"/>
</dbReference>
<keyword evidence="12" id="KW-1185">Reference proteome</keyword>
<dbReference type="GO" id="GO:0009307">
    <property type="term" value="P:DNA restriction-modification system"/>
    <property type="evidence" value="ECO:0007669"/>
    <property type="project" value="UniProtKB-KW"/>
</dbReference>
<keyword evidence="5" id="KW-0680">Restriction system</keyword>
<protein>
    <recommendedName>
        <fullName evidence="8">Methyltransferase</fullName>
        <ecNumber evidence="8">2.1.1.-</ecNumber>
    </recommendedName>
</protein>
<dbReference type="Proteomes" id="UP000064967">
    <property type="component" value="Chromosome"/>
</dbReference>
<accession>A0A0K1QDL8</accession>
<evidence type="ECO:0000313" key="11">
    <source>
        <dbReference type="EMBL" id="AKV03742.1"/>
    </source>
</evidence>
<evidence type="ECO:0000256" key="1">
    <source>
        <dbReference type="ARBA" id="ARBA00010203"/>
    </source>
</evidence>
<dbReference type="EMBL" id="CP012333">
    <property type="protein sequence ID" value="AKV03742.1"/>
    <property type="molecule type" value="Genomic_DNA"/>
</dbReference>
<dbReference type="STRING" id="1391654.AKJ09_10405"/>
<dbReference type="PRINTS" id="PR00508">
    <property type="entry name" value="S21N4MTFRASE"/>
</dbReference>
<dbReference type="InterPro" id="IPR053943">
    <property type="entry name" value="RlmKL-like_Mtase_CS"/>
</dbReference>
<dbReference type="PROSITE" id="PS00093">
    <property type="entry name" value="N4_MTASE"/>
    <property type="match status" value="1"/>
</dbReference>
<dbReference type="REBASE" id="120870">
    <property type="entry name" value="M.Llu27648ORF10405P"/>
</dbReference>
<dbReference type="RefSeq" id="WP_146654463.1">
    <property type="nucleotide sequence ID" value="NZ_CP012333.1"/>
</dbReference>
<comment type="similarity">
    <text evidence="1">Belongs to the N(4)/N(6)-methyltransferase family. N(4) subfamily.</text>
</comment>
<evidence type="ECO:0000256" key="2">
    <source>
        <dbReference type="ARBA" id="ARBA00022603"/>
    </source>
</evidence>
<dbReference type="GO" id="GO:0003677">
    <property type="term" value="F:DNA binding"/>
    <property type="evidence" value="ECO:0007669"/>
    <property type="project" value="UniProtKB-KW"/>
</dbReference>
<organism evidence="11 12">
    <name type="scientific">Labilithrix luteola</name>
    <dbReference type="NCBI Taxonomy" id="1391654"/>
    <lineage>
        <taxon>Bacteria</taxon>
        <taxon>Pseudomonadati</taxon>
        <taxon>Myxococcota</taxon>
        <taxon>Polyangia</taxon>
        <taxon>Polyangiales</taxon>
        <taxon>Labilitrichaceae</taxon>
        <taxon>Labilithrix</taxon>
    </lineage>
</organism>
<sequence length="414" mass="45208">MNDRKRRSLTNVGGEIDVGGNPDEGQVLAHALDVAPTSEADAPDRAHVHGFHAYPARAHPVTVRRLVEGFSTEGKTVLDPFCGSGTVLIEAMLAGRNAVGTDLNPLAVMLARSKTYPRKAEATAALVEAARGVAAFADARRKAKSGATRRLPKEDVAIFAPHVLLELDGIRAGIAEAPPEVRPDLSLVLSSILVKLSQKKGDTSDEAVEKRIGQGYPARLFVKKTEELARRFDEFAKLLPSPPPRARVVLDDATTLSKLDDASVDAVITSPPYVATYDYLAHHDLRMRWLGLDTRRFAEGELGARRHYDRRSARDARRAWEDELGRFFEAIARVTRPGSPIILLIADSALAPGPRGGAAEPLWADEIVGDVVERFRSLTAVARASQARPHFHGPTASAFRDRPRAEHLLLVRRR</sequence>
<dbReference type="KEGG" id="llu:AKJ09_10405"/>
<dbReference type="InterPro" id="IPR001091">
    <property type="entry name" value="RM_Methyltransferase"/>
</dbReference>
<dbReference type="PROSITE" id="PS01261">
    <property type="entry name" value="UPF0020"/>
    <property type="match status" value="1"/>
</dbReference>
<proteinExistence type="inferred from homology"/>
<evidence type="ECO:0000256" key="5">
    <source>
        <dbReference type="ARBA" id="ARBA00022747"/>
    </source>
</evidence>
<dbReference type="PANTHER" id="PTHR13370">
    <property type="entry name" value="RNA METHYLASE-RELATED"/>
    <property type="match status" value="1"/>
</dbReference>
<evidence type="ECO:0000256" key="6">
    <source>
        <dbReference type="ARBA" id="ARBA00023125"/>
    </source>
</evidence>
<reference evidence="11 12" key="1">
    <citation type="submission" date="2015-08" db="EMBL/GenBank/DDBJ databases">
        <authorList>
            <person name="Babu N.S."/>
            <person name="Beckwith C.J."/>
            <person name="Beseler K.G."/>
            <person name="Brison A."/>
            <person name="Carone J.V."/>
            <person name="Caskin T.P."/>
            <person name="Diamond M."/>
            <person name="Durham M.E."/>
            <person name="Foxe J.M."/>
            <person name="Go M."/>
            <person name="Henderson B.A."/>
            <person name="Jones I.B."/>
            <person name="McGettigan J.A."/>
            <person name="Micheletti S.J."/>
            <person name="Nasrallah M.E."/>
            <person name="Ortiz D."/>
            <person name="Piller C.R."/>
            <person name="Privatt S.R."/>
            <person name="Schneider S.L."/>
            <person name="Sharp S."/>
            <person name="Smith T.C."/>
            <person name="Stanton J.D."/>
            <person name="Ullery H.E."/>
            <person name="Wilson R.J."/>
            <person name="Serrano M.G."/>
            <person name="Buck G."/>
            <person name="Lee V."/>
            <person name="Wang Y."/>
            <person name="Carvalho R."/>
            <person name="Voegtly L."/>
            <person name="Shi R."/>
            <person name="Duckworth R."/>
            <person name="Johnson A."/>
            <person name="Loviza R."/>
            <person name="Walstead R."/>
            <person name="Shah Z."/>
            <person name="Kiflezghi M."/>
            <person name="Wade K."/>
            <person name="Ball S.L."/>
            <person name="Bradley K.W."/>
            <person name="Asai D.J."/>
            <person name="Bowman C.A."/>
            <person name="Russell D.A."/>
            <person name="Pope W.H."/>
            <person name="Jacobs-Sera D."/>
            <person name="Hendrix R.W."/>
            <person name="Hatfull G.F."/>
        </authorList>
    </citation>
    <scope>NUCLEOTIDE SEQUENCE [LARGE SCALE GENOMIC DNA]</scope>
    <source>
        <strain evidence="11 12">DSM 27648</strain>
    </source>
</reference>
<dbReference type="Gene3D" id="3.40.50.150">
    <property type="entry name" value="Vaccinia Virus protein VP39"/>
    <property type="match status" value="2"/>
</dbReference>
<dbReference type="GO" id="GO:0032259">
    <property type="term" value="P:methylation"/>
    <property type="evidence" value="ECO:0007669"/>
    <property type="project" value="UniProtKB-KW"/>
</dbReference>
<dbReference type="AlphaFoldDB" id="A0A0K1QDL8"/>
<evidence type="ECO:0000256" key="4">
    <source>
        <dbReference type="ARBA" id="ARBA00022691"/>
    </source>
</evidence>
<dbReference type="OrthoDB" id="8901552at2"/>
<dbReference type="EC" id="2.1.1.-" evidence="8"/>
<dbReference type="GO" id="GO:0005737">
    <property type="term" value="C:cytoplasm"/>
    <property type="evidence" value="ECO:0007669"/>
    <property type="project" value="TreeGrafter"/>
</dbReference>
<feature type="region of interest" description="Disordered" evidence="9">
    <location>
        <begin position="1"/>
        <end position="23"/>
    </location>
</feature>
<dbReference type="GO" id="GO:0015667">
    <property type="term" value="F:site-specific DNA-methyltransferase (cytosine-N4-specific) activity"/>
    <property type="evidence" value="ECO:0007669"/>
    <property type="project" value="UniProtKB-EC"/>
</dbReference>
<dbReference type="Pfam" id="PF01555">
    <property type="entry name" value="N6_N4_Mtase"/>
    <property type="match status" value="1"/>
</dbReference>
<evidence type="ECO:0000256" key="8">
    <source>
        <dbReference type="RuleBase" id="RU362026"/>
    </source>
</evidence>